<keyword evidence="4" id="KW-1185">Reference proteome</keyword>
<gene>
    <name evidence="3" type="ORF">PNBC_14810</name>
</gene>
<organism evidence="3 4">
    <name type="scientific">Paenibacillus crassostreae</name>
    <dbReference type="NCBI Taxonomy" id="1763538"/>
    <lineage>
        <taxon>Bacteria</taxon>
        <taxon>Bacillati</taxon>
        <taxon>Bacillota</taxon>
        <taxon>Bacilli</taxon>
        <taxon>Bacillales</taxon>
        <taxon>Paenibacillaceae</taxon>
        <taxon>Paenibacillus</taxon>
    </lineage>
</organism>
<dbReference type="EMBL" id="LSFN01000032">
    <property type="protein sequence ID" value="OAB72902.1"/>
    <property type="molecule type" value="Genomic_DNA"/>
</dbReference>
<dbReference type="STRING" id="1763538.LPB68_05440"/>
<evidence type="ECO:0000313" key="3">
    <source>
        <dbReference type="EMBL" id="OAB72902.1"/>
    </source>
</evidence>
<dbReference type="Proteomes" id="UP000077134">
    <property type="component" value="Unassembled WGS sequence"/>
</dbReference>
<dbReference type="Pfam" id="PF02639">
    <property type="entry name" value="DUF188"/>
    <property type="match status" value="1"/>
</dbReference>
<evidence type="ECO:0000313" key="4">
    <source>
        <dbReference type="Proteomes" id="UP000077134"/>
    </source>
</evidence>
<comment type="similarity">
    <text evidence="1 2">Belongs to the UPF0178 family.</text>
</comment>
<accession>A0A167C876</accession>
<dbReference type="InterPro" id="IPR003791">
    <property type="entry name" value="UPF0178"/>
</dbReference>
<sequence>MTAKIKCHIVVDGDACPVKQEIAVTARRFSIPVIMVSSYDHFIREEEGVTAVQVDRSDQSADIYIANHISRGDVVVTQDYGLAALALAKGCYAISNRGLQYGDHDIELMLDRRHHQAKARRMGKHSKGPKPITAEDKIFFQHNLTRILEGLQENVQP</sequence>
<dbReference type="HAMAP" id="MF_00489">
    <property type="entry name" value="UPF0178"/>
    <property type="match status" value="1"/>
</dbReference>
<dbReference type="PANTHER" id="PTHR35146:SF1">
    <property type="entry name" value="UPF0178 PROTEIN YAII"/>
    <property type="match status" value="1"/>
</dbReference>
<dbReference type="NCBIfam" id="NF001095">
    <property type="entry name" value="PRK00124.1"/>
    <property type="match status" value="1"/>
</dbReference>
<proteinExistence type="inferred from homology"/>
<protein>
    <recommendedName>
        <fullName evidence="2">UPF0178 protein PNBC_14810</fullName>
    </recommendedName>
</protein>
<name>A0A167C876_9BACL</name>
<dbReference type="PANTHER" id="PTHR35146">
    <property type="entry name" value="UPF0178 PROTEIN YAII"/>
    <property type="match status" value="1"/>
</dbReference>
<evidence type="ECO:0000256" key="1">
    <source>
        <dbReference type="ARBA" id="ARBA00008522"/>
    </source>
</evidence>
<reference evidence="3 4" key="1">
    <citation type="submission" date="2016-02" db="EMBL/GenBank/DDBJ databases">
        <title>Paenibacillus sp. LPB0068, isolated from Crassostrea gigas.</title>
        <authorList>
            <person name="Shin S.-K."/>
            <person name="Yi H."/>
        </authorList>
    </citation>
    <scope>NUCLEOTIDE SEQUENCE [LARGE SCALE GENOMIC DNA]</scope>
    <source>
        <strain evidence="3 4">LPB0068</strain>
    </source>
</reference>
<evidence type="ECO:0000256" key="2">
    <source>
        <dbReference type="HAMAP-Rule" id="MF_00489"/>
    </source>
</evidence>
<dbReference type="AlphaFoldDB" id="A0A167C876"/>
<comment type="caution">
    <text evidence="3">The sequence shown here is derived from an EMBL/GenBank/DDBJ whole genome shotgun (WGS) entry which is preliminary data.</text>
</comment>
<dbReference type="KEGG" id="pcx:LPB68_05440"/>